<dbReference type="AlphaFoldDB" id="A0A7Z7PQQ3"/>
<protein>
    <submittedName>
        <fullName evidence="1">Uncharacterized protein</fullName>
    </submittedName>
</protein>
<dbReference type="Proteomes" id="UP000250796">
    <property type="component" value="Chromosome MESINF"/>
</dbReference>
<evidence type="ECO:0000313" key="2">
    <source>
        <dbReference type="Proteomes" id="UP000250796"/>
    </source>
</evidence>
<name>A0A7Z7PQQ3_9BACT</name>
<evidence type="ECO:0000313" key="1">
    <source>
        <dbReference type="EMBL" id="SSC12001.1"/>
    </source>
</evidence>
<dbReference type="RefSeq" id="WP_169698414.1">
    <property type="nucleotide sequence ID" value="NZ_LS974202.1"/>
</dbReference>
<accession>A0A7Z7PQQ3</accession>
<sequence>MKKLFILLLFILPVLVLARNVLVFPNADIYYPEGYEDLAVYIGNTFESIRQEAIDLIGNDPGRINIVLLEKGTDTNGIAFPFNHKTIHIYLWPSDAALSTRMNVSNPYRQLLIHEFTHIIHLTYTTGLPAFISRVLLGTELLSPQNLSPFIEGVTVFAESTNYLSEGRLNNPLWGKELAYQNYAAGVFPELAYVLATSREDYRGGALYYNYMAAFYDYLVRRFGIDAVKNFHREISGKLLPVIGTITSAKNAFGATLDDLYNDWEKEVALRSTTYATLTEIKIIENGQIIDMAGTGDGVVFSYVRNGEASAWVGAYDRGLGEINDDGFDTRLSDFGAISIKWKDGSTYLMTSVAERGRVSREIWQQRSAVNVRLLDKGEISAFDVFNGKLVTAVYNKKEGISTIYFDKMEVLRLPWLVRDMIIMEDGSYVMLLSRNGINGAIGFFGDGEFKIILDDPYMKGRGIDVRNGLVVYTAAYEAEYMDAFAVDLSTGEICRLTEGANLEKAVLSEDYIYGYGQSRLAKGMSIYRFDYSIVPYEVKEVESDSFDPAESEYEMGDYLKKSFLHFVNPVLRTPLVEYDGKDFSLGFLFLNMSLDGEHSLTVNPSFNFGTLKPSLTVQYNGRIIGGIDLALDLNLGKTDLPLGSAAISTELFQMPINPSTRFRSSVTLQIDTSGDLSMKVPLSLGGNIFKLTLNPGFKLTAGKIGLILSLDALFVPTLETLVEIGMGFDEELYWYAGGAQVLFRIDRGWSPLLFFKEVGLGAKVLGKNLIFDGALAYLFMNIGTTIGLGDLYPKIGLSYFDGKFGFYFSIDGTP</sequence>
<dbReference type="KEGG" id="minf:MESINF_0552"/>
<proteinExistence type="predicted"/>
<gene>
    <name evidence="1" type="ORF">MESINF_0552</name>
</gene>
<organism evidence="1 2">
    <name type="scientific">Mesotoga infera</name>
    <dbReference type="NCBI Taxonomy" id="1236046"/>
    <lineage>
        <taxon>Bacteria</taxon>
        <taxon>Thermotogati</taxon>
        <taxon>Thermotogota</taxon>
        <taxon>Thermotogae</taxon>
        <taxon>Kosmotogales</taxon>
        <taxon>Kosmotogaceae</taxon>
        <taxon>Mesotoga</taxon>
    </lineage>
</organism>
<reference evidence="1 2" key="1">
    <citation type="submission" date="2017-01" db="EMBL/GenBank/DDBJ databases">
        <authorList>
            <person name="Erauso G."/>
        </authorList>
    </citation>
    <scope>NUCLEOTIDE SEQUENCE [LARGE SCALE GENOMIC DNA]</scope>
    <source>
        <strain evidence="1">MESINF1</strain>
    </source>
</reference>
<keyword evidence="2" id="KW-1185">Reference proteome</keyword>
<dbReference type="EMBL" id="LS974202">
    <property type="protein sequence ID" value="SSC12001.1"/>
    <property type="molecule type" value="Genomic_DNA"/>
</dbReference>